<dbReference type="Pfam" id="PF13622">
    <property type="entry name" value="4HBT_3"/>
    <property type="match status" value="1"/>
</dbReference>
<evidence type="ECO:0000313" key="3">
    <source>
        <dbReference type="Proteomes" id="UP000069654"/>
    </source>
</evidence>
<dbReference type="Gene3D" id="2.40.160.210">
    <property type="entry name" value="Acyl-CoA thioesterase, double hotdog domain"/>
    <property type="match status" value="1"/>
</dbReference>
<proteinExistence type="predicted"/>
<dbReference type="InterPro" id="IPR049449">
    <property type="entry name" value="TesB_ACOT8-like_N"/>
</dbReference>
<dbReference type="EMBL" id="BCTB01000005">
    <property type="protein sequence ID" value="GAT14094.1"/>
    <property type="molecule type" value="Genomic_DNA"/>
</dbReference>
<reference evidence="3" key="2">
    <citation type="submission" date="2016-02" db="EMBL/GenBank/DDBJ databases">
        <title>Draft genome sequence of five rapidly growing Mycobacterium species.</title>
        <authorList>
            <person name="Katahira K."/>
            <person name="Gotou Y."/>
            <person name="Iida K."/>
            <person name="Ogura Y."/>
            <person name="Hayashi T."/>
        </authorList>
    </citation>
    <scope>NUCLEOTIDE SEQUENCE [LARGE SCALE GENOMIC DNA]</scope>
    <source>
        <strain evidence="3">JCM6362</strain>
    </source>
</reference>
<evidence type="ECO:0000313" key="2">
    <source>
        <dbReference type="EMBL" id="GAT14094.1"/>
    </source>
</evidence>
<feature type="domain" description="Acyl-CoA thioesterase-like N-terminal HotDog" evidence="1">
    <location>
        <begin position="26"/>
        <end position="103"/>
    </location>
</feature>
<evidence type="ECO:0000259" key="1">
    <source>
        <dbReference type="Pfam" id="PF13622"/>
    </source>
</evidence>
<sequence>MSTSATRAAYFGIDGDRYIPSPLTKGPWGDQLSGTFIGGLLAHAVERDAWDADFHPTRFTVDLLRPVALAPMRLRTTVVRSSSRLRLVDSEIVQDDTVVSRASTLLLRPGDHPPGKVWSTPVDVPPRPSRFPDTGFAGGMAFWLYGADLDNPTAGPDFTPWQYVGPKHGWVRELNPLIDGVDLTPFTRAALAGDITSSLTQFGDAGLYYINPDYTLTLSRLPDGPDIGLSAVTHYSHAGIATGVATLFDRRGPIGSAMATGLAHGGFRAPTLDEVEKLGGIRPNGAAG</sequence>
<dbReference type="OrthoDB" id="4968093at2"/>
<dbReference type="AlphaFoldDB" id="A0A117ILS1"/>
<dbReference type="STRING" id="1797.RMCT_1065"/>
<dbReference type="RefSeq" id="WP_003925688.1">
    <property type="nucleotide sequence ID" value="NZ_BCTB01000005.1"/>
</dbReference>
<comment type="caution">
    <text evidence="2">The sequence shown here is derived from an EMBL/GenBank/DDBJ whole genome shotgun (WGS) entry which is preliminary data.</text>
</comment>
<accession>A0A117ILS1</accession>
<name>A0A117ILS1_MYCTH</name>
<organism evidence="2 3">
    <name type="scientific">Mycolicibacterium thermoresistibile</name>
    <name type="common">Mycobacterium thermoresistibile</name>
    <dbReference type="NCBI Taxonomy" id="1797"/>
    <lineage>
        <taxon>Bacteria</taxon>
        <taxon>Bacillati</taxon>
        <taxon>Actinomycetota</taxon>
        <taxon>Actinomycetes</taxon>
        <taxon>Mycobacteriales</taxon>
        <taxon>Mycobacteriaceae</taxon>
        <taxon>Mycolicibacterium</taxon>
    </lineage>
</organism>
<gene>
    <name evidence="2" type="ORF">RMCT_1065</name>
</gene>
<dbReference type="Proteomes" id="UP000069654">
    <property type="component" value="Unassembled WGS sequence"/>
</dbReference>
<dbReference type="OMA" id="IWGYGAT"/>
<reference evidence="2 3" key="1">
    <citation type="journal article" date="2016" name="Genome Announc.">
        <title>Draft Genome Sequences of Five Rapidly Growing Mycobacterium Species, M. thermoresistibile, M. fortuitum subsp. acetamidolyticum, M. canariasense, M. brisbanense, and M. novocastrense.</title>
        <authorList>
            <person name="Katahira K."/>
            <person name="Ogura Y."/>
            <person name="Gotoh Y."/>
            <person name="Hayashi T."/>
        </authorList>
    </citation>
    <scope>NUCLEOTIDE SEQUENCE [LARGE SCALE GENOMIC DNA]</scope>
    <source>
        <strain evidence="2 3">JCM6362</strain>
    </source>
</reference>
<protein>
    <recommendedName>
        <fullName evidence="1">Acyl-CoA thioesterase-like N-terminal HotDog domain-containing protein</fullName>
    </recommendedName>
</protein>
<dbReference type="InterPro" id="IPR042171">
    <property type="entry name" value="Acyl-CoA_hotdog"/>
</dbReference>